<feature type="transmembrane region" description="Helical" evidence="1">
    <location>
        <begin position="190"/>
        <end position="209"/>
    </location>
</feature>
<accession>A0AA96VI74</accession>
<protein>
    <submittedName>
        <fullName evidence="2">Uncharacterized protein</fullName>
    </submittedName>
</protein>
<keyword evidence="1" id="KW-0472">Membrane</keyword>
<proteinExistence type="predicted"/>
<sequence length="214" mass="23258">MIAEKLLRSCYSRRASVFFVLLLLVSLFVPLVSASGDEVTSSYLPAEYVRSVIDNTPATNPALIEQASLNSKTVAAFGIIPALPQGEESYLWGLVLQDILKDIHNGDLLASYHWENGGFIIGYGYRNDHIYVSVNADSQFADEEIESVIKIIQDAGKKADINDLPIIIEESVHAQAFKPSGASSAETKTIPGVGLGVCVFLLIAVVLSVRKFKK</sequence>
<keyword evidence="1" id="KW-1133">Transmembrane helix</keyword>
<dbReference type="EMBL" id="CP131062">
    <property type="protein sequence ID" value="WNY28726.1"/>
    <property type="molecule type" value="Genomic_DNA"/>
</dbReference>
<reference evidence="2 3" key="1">
    <citation type="submission" date="2023-07" db="EMBL/GenBank/DDBJ databases">
        <title>Closed genome sequence of Methanimicrococcus sp. Es2.</title>
        <authorList>
            <person name="Protasov E."/>
            <person name="Platt K."/>
            <person name="Reeh H."/>
            <person name="Poehlein A."/>
            <person name="Daniel R."/>
            <person name="Brune A."/>
        </authorList>
    </citation>
    <scope>NUCLEOTIDE SEQUENCE [LARGE SCALE GENOMIC DNA]</scope>
    <source>
        <strain evidence="2 3">Es2</strain>
    </source>
</reference>
<keyword evidence="3" id="KW-1185">Reference proteome</keyword>
<evidence type="ECO:0000256" key="1">
    <source>
        <dbReference type="SAM" id="Phobius"/>
    </source>
</evidence>
<dbReference type="RefSeq" id="WP_316558734.1">
    <property type="nucleotide sequence ID" value="NZ_CP131062.1"/>
</dbReference>
<keyword evidence="1" id="KW-0812">Transmembrane</keyword>
<gene>
    <name evidence="2" type="ORF">MmiEs2_09290</name>
</gene>
<dbReference type="Proteomes" id="UP001302662">
    <property type="component" value="Chromosome"/>
</dbReference>
<evidence type="ECO:0000313" key="2">
    <source>
        <dbReference type="EMBL" id="WNY28726.1"/>
    </source>
</evidence>
<organism evidence="2 3">
    <name type="scientific">Methanimicrococcus stummii</name>
    <dbReference type="NCBI Taxonomy" id="3028294"/>
    <lineage>
        <taxon>Archaea</taxon>
        <taxon>Methanobacteriati</taxon>
        <taxon>Methanobacteriota</taxon>
        <taxon>Stenosarchaea group</taxon>
        <taxon>Methanomicrobia</taxon>
        <taxon>Methanosarcinales</taxon>
        <taxon>Methanosarcinaceae</taxon>
        <taxon>Methanimicrococcus</taxon>
    </lineage>
</organism>
<evidence type="ECO:0000313" key="3">
    <source>
        <dbReference type="Proteomes" id="UP001302662"/>
    </source>
</evidence>
<name>A0AA96VI74_9EURY</name>
<dbReference type="GeneID" id="85197395"/>
<dbReference type="KEGG" id="mees:MmiEs2_09290"/>
<dbReference type="AlphaFoldDB" id="A0AA96VI74"/>